<name>A0AAE0J676_9PEZI</name>
<dbReference type="GO" id="GO:0045944">
    <property type="term" value="P:positive regulation of transcription by RNA polymerase II"/>
    <property type="evidence" value="ECO:0007669"/>
    <property type="project" value="InterPro"/>
</dbReference>
<evidence type="ECO:0000313" key="10">
    <source>
        <dbReference type="EMBL" id="KAK3337691.1"/>
    </source>
</evidence>
<feature type="compositionally biased region" description="Polar residues" evidence="8">
    <location>
        <begin position="511"/>
        <end position="520"/>
    </location>
</feature>
<dbReference type="Proteomes" id="UP001286456">
    <property type="component" value="Unassembled WGS sequence"/>
</dbReference>
<evidence type="ECO:0000256" key="3">
    <source>
        <dbReference type="ARBA" id="ARBA00023015"/>
    </source>
</evidence>
<feature type="compositionally biased region" description="Polar residues" evidence="8">
    <location>
        <begin position="230"/>
        <end position="241"/>
    </location>
</feature>
<feature type="compositionally biased region" description="Polar residues" evidence="8">
    <location>
        <begin position="405"/>
        <end position="417"/>
    </location>
</feature>
<dbReference type="InterPro" id="IPR046347">
    <property type="entry name" value="bZIP_sf"/>
</dbReference>
<keyword evidence="4" id="KW-0238">DNA-binding</keyword>
<evidence type="ECO:0000259" key="9">
    <source>
        <dbReference type="PROSITE" id="PS50217"/>
    </source>
</evidence>
<dbReference type="SUPFAM" id="SSF57959">
    <property type="entry name" value="Leucine zipper domain"/>
    <property type="match status" value="1"/>
</dbReference>
<gene>
    <name evidence="10" type="ORF">B0T19DRAFT_481952</name>
</gene>
<dbReference type="EMBL" id="JAUEPO010000001">
    <property type="protein sequence ID" value="KAK3337691.1"/>
    <property type="molecule type" value="Genomic_DNA"/>
</dbReference>
<dbReference type="GO" id="GO:0000981">
    <property type="term" value="F:DNA-binding transcription factor activity, RNA polymerase II-specific"/>
    <property type="evidence" value="ECO:0007669"/>
    <property type="project" value="InterPro"/>
</dbReference>
<feature type="domain" description="BZIP" evidence="9">
    <location>
        <begin position="120"/>
        <end position="175"/>
    </location>
</feature>
<evidence type="ECO:0000256" key="4">
    <source>
        <dbReference type="ARBA" id="ARBA00023125"/>
    </source>
</evidence>
<dbReference type="SMART" id="SM00338">
    <property type="entry name" value="BRLZ"/>
    <property type="match status" value="1"/>
</dbReference>
<feature type="region of interest" description="Disordered" evidence="8">
    <location>
        <begin position="376"/>
        <end position="418"/>
    </location>
</feature>
<feature type="compositionally biased region" description="Basic and acidic residues" evidence="8">
    <location>
        <begin position="137"/>
        <end position="152"/>
    </location>
</feature>
<protein>
    <recommendedName>
        <fullName evidence="9">BZIP domain-containing protein</fullName>
    </recommendedName>
</protein>
<dbReference type="InterPro" id="IPR044280">
    <property type="entry name" value="Hac1/HY5"/>
</dbReference>
<evidence type="ECO:0000256" key="7">
    <source>
        <dbReference type="ARBA" id="ARBA00023242"/>
    </source>
</evidence>
<feature type="compositionally biased region" description="Basic residues" evidence="8">
    <location>
        <begin position="555"/>
        <end position="571"/>
    </location>
</feature>
<organism evidence="10 11">
    <name type="scientific">Cercophora scortea</name>
    <dbReference type="NCBI Taxonomy" id="314031"/>
    <lineage>
        <taxon>Eukaryota</taxon>
        <taxon>Fungi</taxon>
        <taxon>Dikarya</taxon>
        <taxon>Ascomycota</taxon>
        <taxon>Pezizomycotina</taxon>
        <taxon>Sordariomycetes</taxon>
        <taxon>Sordariomycetidae</taxon>
        <taxon>Sordariales</taxon>
        <taxon>Lasiosphaeriaceae</taxon>
        <taxon>Cercophora</taxon>
    </lineage>
</organism>
<feature type="region of interest" description="Disordered" evidence="8">
    <location>
        <begin position="230"/>
        <end position="261"/>
    </location>
</feature>
<keyword evidence="11" id="KW-1185">Reference proteome</keyword>
<dbReference type="GO" id="GO:0003677">
    <property type="term" value="F:DNA binding"/>
    <property type="evidence" value="ECO:0007669"/>
    <property type="project" value="UniProtKB-KW"/>
</dbReference>
<dbReference type="AlphaFoldDB" id="A0AAE0J676"/>
<comment type="similarity">
    <text evidence="2">Belongs to the bZIP family.</text>
</comment>
<feature type="region of interest" description="Disordered" evidence="8">
    <location>
        <begin position="549"/>
        <end position="571"/>
    </location>
</feature>
<sequence>MDSWTAHTPTPPSLKFESSPTESLLSTPGEMYPSLFGTDSRATSMQPLDIMTPRSCSEEQHDMSALASLSSIPDTPSTPTSAANSDKKQTKKRKSWGQVLPEPKTNLPPRKRAKTDDEKEQRRVERVLRNRRAAQSSRERKRQEVEGLEQRNKELIEKLREAEQRNEALWNELQKAQQKNNGGVARTSYSFEGLRTSPTFSHELFSSHDRPSLAAQDNSSLEQLLTSMTPTVNPASLSPSLTPVPEQDEYEDTTDDEHYDAPAPAPVAAPVSQPAPTKTVNVSPDATQHPAAMLCEDLQCPSAEAPPSEWMAASQKQLHPALALFLPFLLTFTSTALMHCQRPLMQIAMSLKAGFSLPPTQPILSTIIWLVTTPRTSSSSRTSTSTTSSTTTSTTSRPTSSSPRITNPTAARSQTRPSSTLRLKLLRKILTCSPTLARPLMDATMEALRLVSSKESTVTRVSEGGESAAAAANGEAQRAPLGHGQTEPSKEVLFALYWVIKVHEERKLKASQQHASVSSSKHGRSCVSHRTTTPTTINSNSIVLKVLKRGQGEQKRHHSSVNRSLTRRRFL</sequence>
<keyword evidence="7" id="KW-0539">Nucleus</keyword>
<keyword evidence="5" id="KW-0804">Transcription</keyword>
<evidence type="ECO:0000256" key="8">
    <source>
        <dbReference type="SAM" id="MobiDB-lite"/>
    </source>
</evidence>
<dbReference type="InterPro" id="IPR004827">
    <property type="entry name" value="bZIP"/>
</dbReference>
<feature type="compositionally biased region" description="Low complexity" evidence="8">
    <location>
        <begin position="376"/>
        <end position="404"/>
    </location>
</feature>
<feature type="compositionally biased region" description="Low complexity" evidence="8">
    <location>
        <begin position="68"/>
        <end position="81"/>
    </location>
</feature>
<feature type="region of interest" description="Disordered" evidence="8">
    <location>
        <begin position="1"/>
        <end position="152"/>
    </location>
</feature>
<evidence type="ECO:0000256" key="6">
    <source>
        <dbReference type="ARBA" id="ARBA00023230"/>
    </source>
</evidence>
<reference evidence="10" key="2">
    <citation type="submission" date="2023-06" db="EMBL/GenBank/DDBJ databases">
        <authorList>
            <consortium name="Lawrence Berkeley National Laboratory"/>
            <person name="Haridas S."/>
            <person name="Hensen N."/>
            <person name="Bonometti L."/>
            <person name="Westerberg I."/>
            <person name="Brannstrom I.O."/>
            <person name="Guillou S."/>
            <person name="Cros-Aarteil S."/>
            <person name="Calhoun S."/>
            <person name="Kuo A."/>
            <person name="Mondo S."/>
            <person name="Pangilinan J."/>
            <person name="Riley R."/>
            <person name="Labutti K."/>
            <person name="Andreopoulos B."/>
            <person name="Lipzen A."/>
            <person name="Chen C."/>
            <person name="Yanf M."/>
            <person name="Daum C."/>
            <person name="Ng V."/>
            <person name="Clum A."/>
            <person name="Steindorff A."/>
            <person name="Ohm R."/>
            <person name="Martin F."/>
            <person name="Silar P."/>
            <person name="Natvig D."/>
            <person name="Lalanne C."/>
            <person name="Gautier V."/>
            <person name="Ament-Velasquez S.L."/>
            <person name="Kruys A."/>
            <person name="Hutchinson M.I."/>
            <person name="Powell A.J."/>
            <person name="Barry K."/>
            <person name="Miller A.N."/>
            <person name="Grigoriev I.V."/>
            <person name="Debuchy R."/>
            <person name="Gladieux P."/>
            <person name="Thoren M.H."/>
            <person name="Johannesson H."/>
        </authorList>
    </citation>
    <scope>NUCLEOTIDE SEQUENCE</scope>
    <source>
        <strain evidence="10">SMH4131-1</strain>
    </source>
</reference>
<feature type="region of interest" description="Disordered" evidence="8">
    <location>
        <begin position="511"/>
        <end position="534"/>
    </location>
</feature>
<dbReference type="PANTHER" id="PTHR46714">
    <property type="entry name" value="TRANSCRIPTIONAL ACTIVATOR HAC1"/>
    <property type="match status" value="1"/>
</dbReference>
<dbReference type="PROSITE" id="PS50217">
    <property type="entry name" value="BZIP"/>
    <property type="match status" value="1"/>
</dbReference>
<evidence type="ECO:0000313" key="11">
    <source>
        <dbReference type="Proteomes" id="UP001286456"/>
    </source>
</evidence>
<comment type="caution">
    <text evidence="10">The sequence shown here is derived from an EMBL/GenBank/DDBJ whole genome shotgun (WGS) entry which is preliminary data.</text>
</comment>
<keyword evidence="6" id="KW-0834">Unfolded protein response</keyword>
<proteinExistence type="inferred from homology"/>
<evidence type="ECO:0000256" key="2">
    <source>
        <dbReference type="ARBA" id="ARBA00007163"/>
    </source>
</evidence>
<evidence type="ECO:0000256" key="5">
    <source>
        <dbReference type="ARBA" id="ARBA00023163"/>
    </source>
</evidence>
<feature type="region of interest" description="Disordered" evidence="8">
    <location>
        <begin position="455"/>
        <end position="485"/>
    </location>
</feature>
<feature type="compositionally biased region" description="Acidic residues" evidence="8">
    <location>
        <begin position="246"/>
        <end position="258"/>
    </location>
</feature>
<feature type="compositionally biased region" description="Polar residues" evidence="8">
    <location>
        <begin position="16"/>
        <end position="26"/>
    </location>
</feature>
<dbReference type="PANTHER" id="PTHR46714:SF6">
    <property type="entry name" value="TRANSCRIPTIONAL ACTIVATOR HAC1"/>
    <property type="match status" value="1"/>
</dbReference>
<evidence type="ECO:0000256" key="1">
    <source>
        <dbReference type="ARBA" id="ARBA00004123"/>
    </source>
</evidence>
<keyword evidence="3" id="KW-0805">Transcription regulation</keyword>
<feature type="compositionally biased region" description="Basic and acidic residues" evidence="8">
    <location>
        <begin position="114"/>
        <end position="128"/>
    </location>
</feature>
<dbReference type="GO" id="GO:0006986">
    <property type="term" value="P:response to unfolded protein"/>
    <property type="evidence" value="ECO:0007669"/>
    <property type="project" value="UniProtKB-KW"/>
</dbReference>
<comment type="subcellular location">
    <subcellularLocation>
        <location evidence="1">Nucleus</location>
    </subcellularLocation>
</comment>
<reference evidence="10" key="1">
    <citation type="journal article" date="2023" name="Mol. Phylogenet. Evol.">
        <title>Genome-scale phylogeny and comparative genomics of the fungal order Sordariales.</title>
        <authorList>
            <person name="Hensen N."/>
            <person name="Bonometti L."/>
            <person name="Westerberg I."/>
            <person name="Brannstrom I.O."/>
            <person name="Guillou S."/>
            <person name="Cros-Aarteil S."/>
            <person name="Calhoun S."/>
            <person name="Haridas S."/>
            <person name="Kuo A."/>
            <person name="Mondo S."/>
            <person name="Pangilinan J."/>
            <person name="Riley R."/>
            <person name="LaButti K."/>
            <person name="Andreopoulos B."/>
            <person name="Lipzen A."/>
            <person name="Chen C."/>
            <person name="Yan M."/>
            <person name="Daum C."/>
            <person name="Ng V."/>
            <person name="Clum A."/>
            <person name="Steindorff A."/>
            <person name="Ohm R.A."/>
            <person name="Martin F."/>
            <person name="Silar P."/>
            <person name="Natvig D.O."/>
            <person name="Lalanne C."/>
            <person name="Gautier V."/>
            <person name="Ament-Velasquez S.L."/>
            <person name="Kruys A."/>
            <person name="Hutchinson M.I."/>
            <person name="Powell A.J."/>
            <person name="Barry K."/>
            <person name="Miller A.N."/>
            <person name="Grigoriev I.V."/>
            <person name="Debuchy R."/>
            <person name="Gladieux P."/>
            <person name="Hiltunen Thoren M."/>
            <person name="Johannesson H."/>
        </authorList>
    </citation>
    <scope>NUCLEOTIDE SEQUENCE</scope>
    <source>
        <strain evidence="10">SMH4131-1</strain>
    </source>
</reference>
<feature type="compositionally biased region" description="Low complexity" evidence="8">
    <location>
        <begin position="462"/>
        <end position="476"/>
    </location>
</feature>
<accession>A0AAE0J676</accession>
<dbReference type="GO" id="GO:0005634">
    <property type="term" value="C:nucleus"/>
    <property type="evidence" value="ECO:0007669"/>
    <property type="project" value="UniProtKB-SubCell"/>
</dbReference>